<dbReference type="PANTHER" id="PTHR28004:SF2">
    <property type="entry name" value="D-SERINE DEHYDRATASE"/>
    <property type="match status" value="1"/>
</dbReference>
<dbReference type="InterPro" id="IPR051466">
    <property type="entry name" value="D-amino_acid_metab_enzyme"/>
</dbReference>
<accession>A0A9X2B9W3</accession>
<dbReference type="AlphaFoldDB" id="A0A9X2B9W3"/>
<keyword evidence="3" id="KW-1185">Reference proteome</keyword>
<dbReference type="Gene3D" id="3.20.20.10">
    <property type="entry name" value="Alanine racemase"/>
    <property type="match status" value="1"/>
</dbReference>
<dbReference type="EC" id="5.1.1.1" evidence="2"/>
<comment type="caution">
    <text evidence="2">The sequence shown here is derived from an EMBL/GenBank/DDBJ whole genome shotgun (WGS) entry which is preliminary data.</text>
</comment>
<reference evidence="2" key="1">
    <citation type="submission" date="2022-02" db="EMBL/GenBank/DDBJ databases">
        <title>Acinetobacter A3.8 sp. nov., isolated from Sediment (Zhairuo Island).</title>
        <authorList>
            <person name="Zheng K."/>
        </authorList>
    </citation>
    <scope>NUCLEOTIDE SEQUENCE</scope>
    <source>
        <strain evidence="2">A3.8</strain>
    </source>
</reference>
<dbReference type="InterPro" id="IPR001608">
    <property type="entry name" value="Ala_racemase_N"/>
</dbReference>
<dbReference type="GO" id="GO:0008721">
    <property type="term" value="F:D-serine ammonia-lyase activity"/>
    <property type="evidence" value="ECO:0007669"/>
    <property type="project" value="TreeGrafter"/>
</dbReference>
<evidence type="ECO:0000313" key="3">
    <source>
        <dbReference type="Proteomes" id="UP001139701"/>
    </source>
</evidence>
<evidence type="ECO:0000313" key="2">
    <source>
        <dbReference type="EMBL" id="MCJ8145990.1"/>
    </source>
</evidence>
<dbReference type="Proteomes" id="UP001139701">
    <property type="component" value="Unassembled WGS sequence"/>
</dbReference>
<dbReference type="GO" id="GO:0008784">
    <property type="term" value="F:alanine racemase activity"/>
    <property type="evidence" value="ECO:0007669"/>
    <property type="project" value="UniProtKB-EC"/>
</dbReference>
<gene>
    <name evidence="2" type="ORF">MKI79_03540</name>
</gene>
<proteinExistence type="predicted"/>
<organism evidence="2 3">
    <name type="scientific">Acinetobacter sedimenti</name>
    <dbReference type="NCBI Taxonomy" id="2919922"/>
    <lineage>
        <taxon>Bacteria</taxon>
        <taxon>Pseudomonadati</taxon>
        <taxon>Pseudomonadota</taxon>
        <taxon>Gammaproteobacteria</taxon>
        <taxon>Moraxellales</taxon>
        <taxon>Moraxellaceae</taxon>
        <taxon>Acinetobacter</taxon>
    </lineage>
</organism>
<protein>
    <submittedName>
        <fullName evidence="2">Alanine racemase</fullName>
        <ecNumber evidence="2">5.1.1.1</ecNumber>
    </submittedName>
</protein>
<name>A0A9X2B9W3_9GAMM</name>
<dbReference type="Pfam" id="PF01168">
    <property type="entry name" value="Ala_racemase_N"/>
    <property type="match status" value="1"/>
</dbReference>
<dbReference type="InterPro" id="IPR029066">
    <property type="entry name" value="PLP-binding_barrel"/>
</dbReference>
<sequence>MNKTYFKKLTQDLQQQGTAMPQLIVDVDALTQNIEQVVQMLARSKTFNSQQIQPRLVVKSLACIELLQFVVEQFQTHGLSCERFMVFHAVHLDAVLQAFPDADILLGKPMPAKVVTDFYAQFSQYQQSNIQWLVDSTARLQQYLEITKQHSKQYNLQLKVNIEIDVGLHRGGVTTDSEMRQLLQLIDANPQHLRFTGLMGYDAHVAKIPTILQSMDVSYQQSQTIYQNYQQLIKAEFPTLWQEDLCFNGAGSPTFALHCQQSVCNDLSFGSMLLKPSDFDLKTLQNFQSALWIATPVLKVLPFSQIPGFPMLDRLPHLKQAAFVYGGYWMADYHYPQGATPHALYGRSSNQEMVQIPKNSVAVDDYVFLRPHQSEALIPQFFMIYAYQAGQFQAWQTLRE</sequence>
<dbReference type="PANTHER" id="PTHR28004">
    <property type="entry name" value="ZGC:162816-RELATED"/>
    <property type="match status" value="1"/>
</dbReference>
<keyword evidence="2" id="KW-0413">Isomerase</keyword>
<evidence type="ECO:0000259" key="1">
    <source>
        <dbReference type="Pfam" id="PF01168"/>
    </source>
</evidence>
<dbReference type="GO" id="GO:0036088">
    <property type="term" value="P:D-serine catabolic process"/>
    <property type="evidence" value="ECO:0007669"/>
    <property type="project" value="TreeGrafter"/>
</dbReference>
<feature type="domain" description="Alanine racemase N-terminal" evidence="1">
    <location>
        <begin position="25"/>
        <end position="273"/>
    </location>
</feature>
<dbReference type="SUPFAM" id="SSF51419">
    <property type="entry name" value="PLP-binding barrel"/>
    <property type="match status" value="1"/>
</dbReference>
<dbReference type="EMBL" id="JAKUML010000004">
    <property type="protein sequence ID" value="MCJ8145990.1"/>
    <property type="molecule type" value="Genomic_DNA"/>
</dbReference>